<comment type="catalytic activity">
    <reaction evidence="11">
        <text>O-phospho-L-serine + H2O = L-serine + phosphate</text>
        <dbReference type="Rhea" id="RHEA:21208"/>
        <dbReference type="ChEBI" id="CHEBI:15377"/>
        <dbReference type="ChEBI" id="CHEBI:33384"/>
        <dbReference type="ChEBI" id="CHEBI:43474"/>
        <dbReference type="ChEBI" id="CHEBI:57524"/>
        <dbReference type="EC" id="3.1.3.3"/>
    </reaction>
</comment>
<evidence type="ECO:0000256" key="10">
    <source>
        <dbReference type="ARBA" id="ARBA00031693"/>
    </source>
</evidence>
<dbReference type="Proteomes" id="UP000198348">
    <property type="component" value="Unassembled WGS sequence"/>
</dbReference>
<dbReference type="SFLD" id="SFLDG01136">
    <property type="entry name" value="C1.6:_Phosphoserine_Phosphatas"/>
    <property type="match status" value="1"/>
</dbReference>
<dbReference type="EC" id="3.1.3.3" evidence="4"/>
<dbReference type="PANTHER" id="PTHR43344:SF2">
    <property type="entry name" value="PHOSPHOSERINE PHOSPHATASE"/>
    <property type="match status" value="1"/>
</dbReference>
<dbReference type="SUPFAM" id="SSF55021">
    <property type="entry name" value="ACT-like"/>
    <property type="match status" value="1"/>
</dbReference>
<evidence type="ECO:0000256" key="1">
    <source>
        <dbReference type="ARBA" id="ARBA00001946"/>
    </source>
</evidence>
<dbReference type="InterPro" id="IPR023214">
    <property type="entry name" value="HAD_sf"/>
</dbReference>
<feature type="active site" description="Proton donor" evidence="13">
    <location>
        <position position="195"/>
    </location>
</feature>
<dbReference type="NCBIfam" id="TIGR01488">
    <property type="entry name" value="HAD-SF-IB"/>
    <property type="match status" value="1"/>
</dbReference>
<dbReference type="SFLD" id="SFLDF00029">
    <property type="entry name" value="phosphoserine_phosphatase"/>
    <property type="match status" value="1"/>
</dbReference>
<dbReference type="RefSeq" id="WP_089302872.1">
    <property type="nucleotide sequence ID" value="NZ_FZNW01000020.1"/>
</dbReference>
<comment type="catalytic activity">
    <reaction evidence="12">
        <text>O-phospho-D-serine + H2O = D-serine + phosphate</text>
        <dbReference type="Rhea" id="RHEA:24873"/>
        <dbReference type="ChEBI" id="CHEBI:15377"/>
        <dbReference type="ChEBI" id="CHEBI:35247"/>
        <dbReference type="ChEBI" id="CHEBI:43474"/>
        <dbReference type="ChEBI" id="CHEBI:58680"/>
        <dbReference type="EC" id="3.1.3.3"/>
    </reaction>
</comment>
<dbReference type="OrthoDB" id="9792539at2"/>
<evidence type="ECO:0000256" key="3">
    <source>
        <dbReference type="ARBA" id="ARBA00009184"/>
    </source>
</evidence>
<evidence type="ECO:0000256" key="4">
    <source>
        <dbReference type="ARBA" id="ARBA00012640"/>
    </source>
</evidence>
<comment type="similarity">
    <text evidence="3">Belongs to the HAD-like hydrolase superfamily. SerB family.</text>
</comment>
<evidence type="ECO:0000313" key="16">
    <source>
        <dbReference type="Proteomes" id="UP000198348"/>
    </source>
</evidence>
<sequence>MSTTPVLITTTGPDKPGVSSALFAVLTRHDVDVLDVEQVVIRGQLVLGVLVDVDNDPEALQESVEQAMATVAMRVDVRIGSEIGDDPFAPGRSDSSHVVVVLGRPVTARAFSEVARRLAVLDVNIDSIRGVADYPVTGLEMHISAPDSAEGNGVQSDADLREALADVSAKENVDIAVEREGLARRAKRLVVFDVDSTLIRGEVIEMLAAHAGVEDEVARITEAAMRGELNFTESLERRVALLRGLPESALDEVADAITLTPGARTTIRTLKRLGFRCGVVSGGFTRIIQGLGDELGLDFIAANELEIVDGTITGRVLGEPIDRAGKARALERFADEYEIPLTQSVAVGDGANDIDMLSAAGMGVAFNAKPALREVADTSLSYPYLDAVLFMMGVTRAEIEAADAEEGLELIRP</sequence>
<evidence type="ECO:0000256" key="13">
    <source>
        <dbReference type="PIRSR" id="PIRSR604469-1"/>
    </source>
</evidence>
<evidence type="ECO:0000256" key="5">
    <source>
        <dbReference type="ARBA" id="ARBA00022605"/>
    </source>
</evidence>
<evidence type="ECO:0000313" key="15">
    <source>
        <dbReference type="EMBL" id="SNR81273.1"/>
    </source>
</evidence>
<dbReference type="InterPro" id="IPR050582">
    <property type="entry name" value="HAD-like_SerB"/>
</dbReference>
<evidence type="ECO:0000256" key="6">
    <source>
        <dbReference type="ARBA" id="ARBA00022723"/>
    </source>
</evidence>
<dbReference type="FunFam" id="3.40.50.1000:FF:000041">
    <property type="entry name" value="Phosphoserine phosphatase SerB"/>
    <property type="match status" value="1"/>
</dbReference>
<dbReference type="SUPFAM" id="SSF56784">
    <property type="entry name" value="HAD-like"/>
    <property type="match status" value="1"/>
</dbReference>
<dbReference type="InterPro" id="IPR036412">
    <property type="entry name" value="HAD-like_sf"/>
</dbReference>
<comment type="pathway">
    <text evidence="2">Amino-acid biosynthesis; L-serine biosynthesis; L-serine from 3-phospho-D-glycerate: step 3/3.</text>
</comment>
<dbReference type="InterPro" id="IPR045865">
    <property type="entry name" value="ACT-like_dom_sf"/>
</dbReference>
<dbReference type="InterPro" id="IPR002912">
    <property type="entry name" value="ACT_dom"/>
</dbReference>
<proteinExistence type="inferred from homology"/>
<dbReference type="CDD" id="cd04870">
    <property type="entry name" value="ACT_PSP_1"/>
    <property type="match status" value="1"/>
</dbReference>
<evidence type="ECO:0000259" key="14">
    <source>
        <dbReference type="PROSITE" id="PS51671"/>
    </source>
</evidence>
<accession>A0A238ZEU7</accession>
<gene>
    <name evidence="15" type="ORF">SAMN06265360_120101</name>
</gene>
<organism evidence="15 16">
    <name type="scientific">Haloechinothrix alba</name>
    <dbReference type="NCBI Taxonomy" id="664784"/>
    <lineage>
        <taxon>Bacteria</taxon>
        <taxon>Bacillati</taxon>
        <taxon>Actinomycetota</taxon>
        <taxon>Actinomycetes</taxon>
        <taxon>Pseudonocardiales</taxon>
        <taxon>Pseudonocardiaceae</taxon>
        <taxon>Haloechinothrix</taxon>
    </lineage>
</organism>
<dbReference type="PANTHER" id="PTHR43344">
    <property type="entry name" value="PHOSPHOSERINE PHOSPHATASE"/>
    <property type="match status" value="1"/>
</dbReference>
<dbReference type="GO" id="GO:0000287">
    <property type="term" value="F:magnesium ion binding"/>
    <property type="evidence" value="ECO:0007669"/>
    <property type="project" value="TreeGrafter"/>
</dbReference>
<evidence type="ECO:0000256" key="12">
    <source>
        <dbReference type="ARBA" id="ARBA00048523"/>
    </source>
</evidence>
<reference evidence="15 16" key="1">
    <citation type="submission" date="2017-06" db="EMBL/GenBank/DDBJ databases">
        <authorList>
            <person name="Kim H.J."/>
            <person name="Triplett B.A."/>
        </authorList>
    </citation>
    <scope>NUCLEOTIDE SEQUENCE [LARGE SCALE GENOMIC DNA]</scope>
    <source>
        <strain evidence="15 16">DSM 45207</strain>
    </source>
</reference>
<keyword evidence="16" id="KW-1185">Reference proteome</keyword>
<dbReference type="InterPro" id="IPR004469">
    <property type="entry name" value="PSP"/>
</dbReference>
<dbReference type="GO" id="GO:0005737">
    <property type="term" value="C:cytoplasm"/>
    <property type="evidence" value="ECO:0007669"/>
    <property type="project" value="TreeGrafter"/>
</dbReference>
<dbReference type="GO" id="GO:0036424">
    <property type="term" value="F:L-phosphoserine phosphatase activity"/>
    <property type="evidence" value="ECO:0007669"/>
    <property type="project" value="InterPro"/>
</dbReference>
<keyword evidence="7" id="KW-0378">Hydrolase</keyword>
<keyword evidence="9" id="KW-0718">Serine biosynthesis</keyword>
<dbReference type="Pfam" id="PF13740">
    <property type="entry name" value="ACT_6"/>
    <property type="match status" value="1"/>
</dbReference>
<dbReference type="UniPathway" id="UPA00135">
    <property type="reaction ID" value="UER00198"/>
</dbReference>
<comment type="cofactor">
    <cofactor evidence="1">
        <name>Mg(2+)</name>
        <dbReference type="ChEBI" id="CHEBI:18420"/>
    </cofactor>
</comment>
<feature type="active site" description="Nucleophile" evidence="13">
    <location>
        <position position="193"/>
    </location>
</feature>
<dbReference type="Gene3D" id="3.40.50.1000">
    <property type="entry name" value="HAD superfamily/HAD-like"/>
    <property type="match status" value="1"/>
</dbReference>
<evidence type="ECO:0000256" key="11">
    <source>
        <dbReference type="ARBA" id="ARBA00048138"/>
    </source>
</evidence>
<dbReference type="InterPro" id="IPR049148">
    <property type="entry name" value="PSP_ACT"/>
</dbReference>
<dbReference type="NCBIfam" id="TIGR00338">
    <property type="entry name" value="serB"/>
    <property type="match status" value="1"/>
</dbReference>
<dbReference type="PROSITE" id="PS51671">
    <property type="entry name" value="ACT"/>
    <property type="match status" value="1"/>
</dbReference>
<dbReference type="SFLD" id="SFLDG01137">
    <property type="entry name" value="C1.6.1:_Phosphoserine_Phosphat"/>
    <property type="match status" value="1"/>
</dbReference>
<evidence type="ECO:0000256" key="7">
    <source>
        <dbReference type="ARBA" id="ARBA00022801"/>
    </source>
</evidence>
<dbReference type="Pfam" id="PF12710">
    <property type="entry name" value="HAD"/>
    <property type="match status" value="1"/>
</dbReference>
<dbReference type="GO" id="GO:0006564">
    <property type="term" value="P:L-serine biosynthetic process"/>
    <property type="evidence" value="ECO:0007669"/>
    <property type="project" value="UniProtKB-KW"/>
</dbReference>
<evidence type="ECO:0000256" key="8">
    <source>
        <dbReference type="ARBA" id="ARBA00022842"/>
    </source>
</evidence>
<dbReference type="AlphaFoldDB" id="A0A238ZEU7"/>
<dbReference type="EMBL" id="FZNW01000020">
    <property type="protein sequence ID" value="SNR81273.1"/>
    <property type="molecule type" value="Genomic_DNA"/>
</dbReference>
<protein>
    <recommendedName>
        <fullName evidence="4">phosphoserine phosphatase</fullName>
        <ecNumber evidence="4">3.1.3.3</ecNumber>
    </recommendedName>
    <alternativeName>
        <fullName evidence="10">O-phosphoserine phosphohydrolase</fullName>
    </alternativeName>
</protein>
<evidence type="ECO:0000256" key="9">
    <source>
        <dbReference type="ARBA" id="ARBA00023299"/>
    </source>
</evidence>
<name>A0A238ZEU7_9PSEU</name>
<dbReference type="SFLD" id="SFLDS00003">
    <property type="entry name" value="Haloacid_Dehalogenase"/>
    <property type="match status" value="1"/>
</dbReference>
<dbReference type="Pfam" id="PF21086">
    <property type="entry name" value="ACT_PSP_2"/>
    <property type="match status" value="1"/>
</dbReference>
<dbReference type="Gene3D" id="3.30.70.260">
    <property type="match status" value="2"/>
</dbReference>
<evidence type="ECO:0000256" key="2">
    <source>
        <dbReference type="ARBA" id="ARBA00005135"/>
    </source>
</evidence>
<keyword evidence="8" id="KW-0460">Magnesium</keyword>
<feature type="domain" description="ACT" evidence="14">
    <location>
        <begin position="7"/>
        <end position="82"/>
    </location>
</feature>
<dbReference type="CDD" id="cd07500">
    <property type="entry name" value="HAD_PSP"/>
    <property type="match status" value="1"/>
</dbReference>
<keyword evidence="6" id="KW-0479">Metal-binding</keyword>
<keyword evidence="5" id="KW-0028">Amino-acid biosynthesis</keyword>